<evidence type="ECO:0000256" key="1">
    <source>
        <dbReference type="ARBA" id="ARBA00022737"/>
    </source>
</evidence>
<proteinExistence type="predicted"/>
<dbReference type="GO" id="GO:0005886">
    <property type="term" value="C:plasma membrane"/>
    <property type="evidence" value="ECO:0007669"/>
    <property type="project" value="TreeGrafter"/>
</dbReference>
<organism evidence="5 6">
    <name type="scientific">Aphanomyces invadans</name>
    <dbReference type="NCBI Taxonomy" id="157072"/>
    <lineage>
        <taxon>Eukaryota</taxon>
        <taxon>Sar</taxon>
        <taxon>Stramenopiles</taxon>
        <taxon>Oomycota</taxon>
        <taxon>Saprolegniomycetes</taxon>
        <taxon>Saprolegniales</taxon>
        <taxon>Verrucalvaceae</taxon>
        <taxon>Aphanomyces</taxon>
    </lineage>
</organism>
<feature type="transmembrane region" description="Helical" evidence="4">
    <location>
        <begin position="885"/>
        <end position="902"/>
    </location>
</feature>
<feature type="transmembrane region" description="Helical" evidence="4">
    <location>
        <begin position="914"/>
        <end position="933"/>
    </location>
</feature>
<evidence type="ECO:0000313" key="5">
    <source>
        <dbReference type="EMBL" id="RHY35491.1"/>
    </source>
</evidence>
<feature type="coiled-coil region" evidence="2">
    <location>
        <begin position="1480"/>
        <end position="1507"/>
    </location>
</feature>
<sequence>MATKKSLSTRDSMLESVTVIVADDVDDLVEDDDIDDEEDAQKTIVELLGQRKFAMVKKRLLTHNFTDEDLMTLDEDHDSLLDNAVLHNSYEILSLLLEHSNYKLIPKVISLLGLILLHCDGKYPVQDTYDDSVRATLRTERMTRVKNPAHIMARNGDEDSLNRWLSETIAKGSGVPHVWKGQYLRDGAWSDLVVKVKLVRTNNSQSYKCVGQYQDNDGTFFITGKWEYGRIDVKKTYADDGYTIEYGGDLDESTGELTGEWKAGDLEGELKLNIPLFNCVVCDNAKVPNEQEKCFGCENPESQYFCVDLNNGEELQSFWITLTPDVEANVYRVGGSGYDNEEYYLSGVWKDDELKFSKHSRKSSSNFHLNYNHDTNKLDGSMVDGAGATNSAKIDFELSTCTDCDAKVPLANSKCFNCAKPSLYNWKGQSRVVFMKGDDQSQVEDNDELEHTKDDNDADDVEEHEWRDIGFHMVLERGAAQNCFRLVGEGKDEGELFDAVGTWEGNTIQLTKIYSDGVAEYEGTFDADTNEWTGTCTLSNGNKEEFRVTIPMFSCFLCESPVPTVNDLCLNCNIAVPQWTPQNGKMVNAWVGRSLEGRGEWKDEEFCVKVLRDPAMEAYRFTGFEKNGEGFFAMTGTWKDEEIHMERVYEKTIVKMDGKYDAAKAEWIGTAVSTDSDGDTSNSRFVYKIPLWTCLKCSKAVPIENSTDEYQLTLLNPKARCYKYIHDRITLMGREDLKDYYRANVPSVRVAEKHRQDLLTKEVQVRENSVEFRDKLAKSLMGMSSEEAFLQGGFRKAVNCNPSLARTFLDDSVVISRHDVEFSQLEEIYGEDNETSTLNALLNLKSDDPDYILEARQQCLEHIVIRRMLQIKWELFGLRKYIEQLMMNFLLLVTSTVSSVVFKDKMDIQKGPVIIGVTAVVLTIVTFIFVQLLRPRSFWCLARYFHDGSFRFEPSMEIPELSEKKRRARTLLFQVVLLLTAALVVPILLLMSLFGVDKYFATFNNFVLWLTVSFFLITELQELRAGVLKYFESNINKAQMTIYIVIFFVFVPMKLEFFYVDKTVQIGIGSFITIMLWVLTVQFLEVVPSASYLLPMMSRLLTDVWNFFILFGVFQMGLTITFYQLFKHQNDEAFGTITQSFITTYFVTFGELPLDSLKSFGGDDDFLSTCAVVLIMFHAAVVVILLLNVLLAMMNKTVDSGFEKAKTEALASYAQCILRLEESMNLNKDETIELIHFKSGDGELVLNPIFHEHLAKSDIQIPDEQEAGIEAYQKTKIAWLDTMNSLKSSAFASFESLRKGLNHVQHFVTFDVPATLEVEFALIQKVQTQLDEYIEYAKKTRGQDVDNSLKKLDALVKKTLSTFEDNMLRVWNDKKQSQAHKQCTLLHQMTYKKSIGEILKTLRTEIQSNIEKEIADAKARAAPEPKLSQIVERFDAVDATLKEHKEEKENVDTNEADKAQGLVKKLDEVTHQNEVLASKLDEVTQHHEEMSTQVEAMSEKLEALMAAILELKH</sequence>
<feature type="transmembrane region" description="Helical" evidence="4">
    <location>
        <begin position="1041"/>
        <end position="1060"/>
    </location>
</feature>
<dbReference type="InterPro" id="IPR024862">
    <property type="entry name" value="TRPV"/>
</dbReference>
<feature type="region of interest" description="Disordered" evidence="3">
    <location>
        <begin position="438"/>
        <end position="461"/>
    </location>
</feature>
<dbReference type="PANTHER" id="PTHR10582">
    <property type="entry name" value="TRANSIENT RECEPTOR POTENTIAL ION CHANNEL PROTEIN"/>
    <property type="match status" value="1"/>
</dbReference>
<feature type="transmembrane region" description="Helical" evidence="4">
    <location>
        <begin position="1104"/>
        <end position="1126"/>
    </location>
</feature>
<name>A0A418BB95_9STRA</name>
<evidence type="ECO:0000256" key="3">
    <source>
        <dbReference type="SAM" id="MobiDB-lite"/>
    </source>
</evidence>
<protein>
    <recommendedName>
        <fullName evidence="7">Ion transport domain-containing protein</fullName>
    </recommendedName>
</protein>
<dbReference type="GO" id="GO:0098703">
    <property type="term" value="P:calcium ion import across plasma membrane"/>
    <property type="evidence" value="ECO:0007669"/>
    <property type="project" value="TreeGrafter"/>
</dbReference>
<keyword evidence="1" id="KW-0677">Repeat</keyword>
<keyword evidence="2" id="KW-0175">Coiled coil</keyword>
<feature type="transmembrane region" description="Helical" evidence="4">
    <location>
        <begin position="1166"/>
        <end position="1191"/>
    </location>
</feature>
<dbReference type="PANTHER" id="PTHR10582:SF2">
    <property type="entry name" value="INACTIVE"/>
    <property type="match status" value="1"/>
</dbReference>
<reference evidence="5 6" key="1">
    <citation type="submission" date="2018-08" db="EMBL/GenBank/DDBJ databases">
        <title>Aphanomyces genome sequencing and annotation.</title>
        <authorList>
            <person name="Minardi D."/>
            <person name="Oidtmann B."/>
            <person name="Van Der Giezen M."/>
            <person name="Studholme D.J."/>
        </authorList>
    </citation>
    <scope>NUCLEOTIDE SEQUENCE [LARGE SCALE GENOMIC DNA]</scope>
    <source>
        <strain evidence="5 6">NJM0002</strain>
    </source>
</reference>
<gene>
    <name evidence="5" type="ORF">DYB32_000032</name>
</gene>
<comment type="caution">
    <text evidence="5">The sequence shown here is derived from an EMBL/GenBank/DDBJ whole genome shotgun (WGS) entry which is preliminary data.</text>
</comment>
<evidence type="ECO:0008006" key="7">
    <source>
        <dbReference type="Google" id="ProtNLM"/>
    </source>
</evidence>
<feature type="transmembrane region" description="Helical" evidence="4">
    <location>
        <begin position="971"/>
        <end position="994"/>
    </location>
</feature>
<feature type="transmembrane region" description="Helical" evidence="4">
    <location>
        <begin position="1000"/>
        <end position="1020"/>
    </location>
</feature>
<keyword evidence="4" id="KW-1133">Transmembrane helix</keyword>
<dbReference type="VEuPathDB" id="FungiDB:H310_04539"/>
<dbReference type="EMBL" id="QUSY01000001">
    <property type="protein sequence ID" value="RHY35491.1"/>
    <property type="molecule type" value="Genomic_DNA"/>
</dbReference>
<keyword evidence="4" id="KW-0812">Transmembrane</keyword>
<dbReference type="GO" id="GO:0005216">
    <property type="term" value="F:monoatomic ion channel activity"/>
    <property type="evidence" value="ECO:0007669"/>
    <property type="project" value="InterPro"/>
</dbReference>
<accession>A0A418BB95</accession>
<keyword evidence="6" id="KW-1185">Reference proteome</keyword>
<keyword evidence="4" id="KW-0472">Membrane</keyword>
<evidence type="ECO:0000256" key="4">
    <source>
        <dbReference type="SAM" id="Phobius"/>
    </source>
</evidence>
<feature type="transmembrane region" description="Helical" evidence="4">
    <location>
        <begin position="1066"/>
        <end position="1084"/>
    </location>
</feature>
<evidence type="ECO:0000256" key="2">
    <source>
        <dbReference type="SAM" id="Coils"/>
    </source>
</evidence>
<evidence type="ECO:0000313" key="6">
    <source>
        <dbReference type="Proteomes" id="UP000285060"/>
    </source>
</evidence>
<dbReference type="Proteomes" id="UP000285060">
    <property type="component" value="Unassembled WGS sequence"/>
</dbReference>